<reference evidence="1" key="1">
    <citation type="submission" date="2014-06" db="EMBL/GenBank/DDBJ databases">
        <title>Key roles for freshwater Actinobacteria revealed by deep metagenomic sequencing.</title>
        <authorList>
            <person name="Ghai R."/>
            <person name="Mizuno C.M."/>
            <person name="Picazo A."/>
            <person name="Camacho A."/>
            <person name="Rodriguez-Valera F."/>
        </authorList>
    </citation>
    <scope>NUCLEOTIDE SEQUENCE</scope>
</reference>
<name>A0A094Q152_9ZZZZ</name>
<dbReference type="EMBL" id="JNSL01000068">
    <property type="protein sequence ID" value="KGA17102.1"/>
    <property type="molecule type" value="Genomic_DNA"/>
</dbReference>
<protein>
    <submittedName>
        <fullName evidence="1">Uncharacterized protein</fullName>
    </submittedName>
</protein>
<accession>A0A094Q152</accession>
<comment type="caution">
    <text evidence="1">The sequence shown here is derived from an EMBL/GenBank/DDBJ whole genome shotgun (WGS) entry which is preliminary data.</text>
</comment>
<evidence type="ECO:0000313" key="1">
    <source>
        <dbReference type="EMBL" id="KGA17102.1"/>
    </source>
</evidence>
<dbReference type="AlphaFoldDB" id="A0A094Q152"/>
<proteinExistence type="predicted"/>
<sequence length="62" mass="7052">MTRSIRATESTPERIAAEHAVLARRVQRMTGELTTAATSRIEFGCAKWNHKFCGMVFRWLGI</sequence>
<gene>
    <name evidence="1" type="ORF">GM51_11070</name>
</gene>
<organism evidence="1">
    <name type="scientific">freshwater metagenome</name>
    <dbReference type="NCBI Taxonomy" id="449393"/>
    <lineage>
        <taxon>unclassified sequences</taxon>
        <taxon>metagenomes</taxon>
        <taxon>ecological metagenomes</taxon>
    </lineage>
</organism>